<feature type="transmembrane region" description="Helical" evidence="1">
    <location>
        <begin position="39"/>
        <end position="58"/>
    </location>
</feature>
<evidence type="ECO:0000256" key="1">
    <source>
        <dbReference type="SAM" id="Phobius"/>
    </source>
</evidence>
<protein>
    <submittedName>
        <fullName evidence="3">Putative transposase</fullName>
    </submittedName>
</protein>
<organism evidence="3">
    <name type="scientific">Ixodes ricinus</name>
    <name type="common">Common tick</name>
    <name type="synonym">Acarus ricinus</name>
    <dbReference type="NCBI Taxonomy" id="34613"/>
    <lineage>
        <taxon>Eukaryota</taxon>
        <taxon>Metazoa</taxon>
        <taxon>Ecdysozoa</taxon>
        <taxon>Arthropoda</taxon>
        <taxon>Chelicerata</taxon>
        <taxon>Arachnida</taxon>
        <taxon>Acari</taxon>
        <taxon>Parasitiformes</taxon>
        <taxon>Ixodida</taxon>
        <taxon>Ixodoidea</taxon>
        <taxon>Ixodidae</taxon>
        <taxon>Ixodinae</taxon>
        <taxon>Ixodes</taxon>
    </lineage>
</organism>
<name>A0A0K8REP1_IXORI</name>
<dbReference type="InterPro" id="IPR048365">
    <property type="entry name" value="TNP-like_RNaseH_N"/>
</dbReference>
<dbReference type="EMBL" id="GADI01004849">
    <property type="protein sequence ID" value="JAA68959.1"/>
    <property type="molecule type" value="mRNA"/>
</dbReference>
<keyword evidence="1" id="KW-1133">Transmembrane helix</keyword>
<accession>A0A0K8REP1</accession>
<sequence>MFDELVLKENLFYDTKSDMVHGFADSGKETTRHVANSGLVMMLAGISMPWALPLAFTLSKYNTIQYNKLYFSRSTLKVKSIPRMSPGSVDRRRVSIREIIVNSL</sequence>
<dbReference type="Pfam" id="PF21787">
    <property type="entry name" value="TNP-like_RNaseH_N"/>
    <property type="match status" value="1"/>
</dbReference>
<evidence type="ECO:0000313" key="3">
    <source>
        <dbReference type="EMBL" id="JAA68959.1"/>
    </source>
</evidence>
<evidence type="ECO:0000259" key="2">
    <source>
        <dbReference type="Pfam" id="PF21787"/>
    </source>
</evidence>
<keyword evidence="1" id="KW-0812">Transmembrane</keyword>
<feature type="domain" description="Transposable element P transposase-like RNase H" evidence="2">
    <location>
        <begin position="1"/>
        <end position="60"/>
    </location>
</feature>
<reference evidence="3" key="1">
    <citation type="submission" date="2012-12" db="EMBL/GenBank/DDBJ databases">
        <title>Identification and characterization of a phenylalanine ammonia-lyase gene family in Isatis indigotica Fort.</title>
        <authorList>
            <person name="Liu Q."/>
            <person name="Chen J."/>
            <person name="Zhou X."/>
            <person name="Di P."/>
            <person name="Xiao Y."/>
            <person name="Xuan H."/>
            <person name="Zhang L."/>
            <person name="Chen W."/>
        </authorList>
    </citation>
    <scope>NUCLEOTIDE SEQUENCE</scope>
    <source>
        <tissue evidence="3">Salivary gland</tissue>
    </source>
</reference>
<keyword evidence="1" id="KW-0472">Membrane</keyword>
<dbReference type="AlphaFoldDB" id="A0A0K8REP1"/>
<proteinExistence type="evidence at transcript level"/>